<dbReference type="OrthoDB" id="10430080at2759"/>
<evidence type="ECO:0000313" key="3">
    <source>
        <dbReference type="Proteomes" id="UP000769157"/>
    </source>
</evidence>
<comment type="caution">
    <text evidence="2">The sequence shown here is derived from an EMBL/GenBank/DDBJ whole genome shotgun (WGS) entry which is preliminary data.</text>
</comment>
<organism evidence="2 3">
    <name type="scientific">Ogataea philodendri</name>
    <dbReference type="NCBI Taxonomy" id="1378263"/>
    <lineage>
        <taxon>Eukaryota</taxon>
        <taxon>Fungi</taxon>
        <taxon>Dikarya</taxon>
        <taxon>Ascomycota</taxon>
        <taxon>Saccharomycotina</taxon>
        <taxon>Pichiomycetes</taxon>
        <taxon>Pichiales</taxon>
        <taxon>Pichiaceae</taxon>
        <taxon>Ogataea</taxon>
    </lineage>
</organism>
<dbReference type="GeneID" id="70235940"/>
<keyword evidence="3" id="KW-1185">Reference proteome</keyword>
<keyword evidence="1" id="KW-0472">Membrane</keyword>
<dbReference type="RefSeq" id="XP_046060991.1">
    <property type="nucleotide sequence ID" value="XM_046205003.1"/>
</dbReference>
<keyword evidence="1" id="KW-1133">Transmembrane helix</keyword>
<reference evidence="2" key="2">
    <citation type="submission" date="2021-01" db="EMBL/GenBank/DDBJ databases">
        <authorList>
            <person name="Schikora-Tamarit M.A."/>
        </authorList>
    </citation>
    <scope>NUCLEOTIDE SEQUENCE</scope>
    <source>
        <strain evidence="2">CBS6075</strain>
    </source>
</reference>
<dbReference type="EMBL" id="JAEUBE010000295">
    <property type="protein sequence ID" value="KAH3665787.1"/>
    <property type="molecule type" value="Genomic_DNA"/>
</dbReference>
<evidence type="ECO:0000313" key="2">
    <source>
        <dbReference type="EMBL" id="KAH3665787.1"/>
    </source>
</evidence>
<keyword evidence="1" id="KW-0812">Transmembrane</keyword>
<dbReference type="AlphaFoldDB" id="A0A9P8P6F6"/>
<dbReference type="Proteomes" id="UP000769157">
    <property type="component" value="Unassembled WGS sequence"/>
</dbReference>
<reference evidence="2" key="1">
    <citation type="journal article" date="2021" name="Open Biol.">
        <title>Shared evolutionary footprints suggest mitochondrial oxidative damage underlies multiple complex I losses in fungi.</title>
        <authorList>
            <person name="Schikora-Tamarit M.A."/>
            <person name="Marcet-Houben M."/>
            <person name="Nosek J."/>
            <person name="Gabaldon T."/>
        </authorList>
    </citation>
    <scope>NUCLEOTIDE SEQUENCE</scope>
    <source>
        <strain evidence="2">CBS6075</strain>
    </source>
</reference>
<feature type="transmembrane region" description="Helical" evidence="1">
    <location>
        <begin position="99"/>
        <end position="124"/>
    </location>
</feature>
<gene>
    <name evidence="2" type="ORF">OGAPHI_003975</name>
</gene>
<proteinExistence type="predicted"/>
<evidence type="ECO:0000256" key="1">
    <source>
        <dbReference type="SAM" id="Phobius"/>
    </source>
</evidence>
<accession>A0A9P8P6F6</accession>
<sequence length="127" mass="14168">MSRAFVPWSIRSNLDKIPMVLFPNGSTCLASFKDSELTKSTLAGETARMMEFGFEMYSKIKFLICLSISVGWSPIGIFVRPGKSTIVKLRTFGEYTFKLIGILLIPLFLPAILAVSFSISFLMLSKL</sequence>
<protein>
    <submittedName>
        <fullName evidence="2">Uncharacterized protein</fullName>
    </submittedName>
</protein>
<feature type="transmembrane region" description="Helical" evidence="1">
    <location>
        <begin position="60"/>
        <end position="79"/>
    </location>
</feature>
<name>A0A9P8P6F6_9ASCO</name>